<dbReference type="PANTHER" id="PTHR21148">
    <property type="entry name" value="THIOREDOXIN DOMAIN-CONTAINING PROTEIN 9"/>
    <property type="match status" value="1"/>
</dbReference>
<reference evidence="2 3" key="1">
    <citation type="submission" date="2024-09" db="EMBL/GenBank/DDBJ databases">
        <title>Chromosome-scale assembly of Riccia fluitans.</title>
        <authorList>
            <person name="Paukszto L."/>
            <person name="Sawicki J."/>
            <person name="Karawczyk K."/>
            <person name="Piernik-Szablinska J."/>
            <person name="Szczecinska M."/>
            <person name="Mazdziarz M."/>
        </authorList>
    </citation>
    <scope>NUCLEOTIDE SEQUENCE [LARGE SCALE GENOMIC DNA]</scope>
    <source>
        <strain evidence="2">Rf_01</strain>
        <tissue evidence="2">Aerial parts of the thallus</tissue>
    </source>
</reference>
<organism evidence="2 3">
    <name type="scientific">Riccia fluitans</name>
    <dbReference type="NCBI Taxonomy" id="41844"/>
    <lineage>
        <taxon>Eukaryota</taxon>
        <taxon>Viridiplantae</taxon>
        <taxon>Streptophyta</taxon>
        <taxon>Embryophyta</taxon>
        <taxon>Marchantiophyta</taxon>
        <taxon>Marchantiopsida</taxon>
        <taxon>Marchantiidae</taxon>
        <taxon>Marchantiales</taxon>
        <taxon>Ricciaceae</taxon>
        <taxon>Riccia</taxon>
    </lineage>
</organism>
<dbReference type="InterPro" id="IPR036249">
    <property type="entry name" value="Thioredoxin-like_sf"/>
</dbReference>
<dbReference type="InterPro" id="IPR013766">
    <property type="entry name" value="Thioredoxin_domain"/>
</dbReference>
<protein>
    <recommendedName>
        <fullName evidence="1">Thioredoxin domain-containing protein</fullName>
    </recommendedName>
</protein>
<feature type="domain" description="Thioredoxin" evidence="1">
    <location>
        <begin position="156"/>
        <end position="242"/>
    </location>
</feature>
<evidence type="ECO:0000313" key="3">
    <source>
        <dbReference type="Proteomes" id="UP001605036"/>
    </source>
</evidence>
<accession>A0ABD1XGA3</accession>
<dbReference type="Gene3D" id="3.40.30.10">
    <property type="entry name" value="Glutaredoxin"/>
    <property type="match status" value="1"/>
</dbReference>
<dbReference type="EMBL" id="JBHFFA010000008">
    <property type="protein sequence ID" value="KAL2607965.1"/>
    <property type="molecule type" value="Genomic_DNA"/>
</dbReference>
<keyword evidence="3" id="KW-1185">Reference proteome</keyword>
<dbReference type="CDD" id="cd02989">
    <property type="entry name" value="Phd_like_TxnDC9"/>
    <property type="match status" value="1"/>
</dbReference>
<sequence length="324" mass="37007">MVILHPYIEEENLCCSFADNRTNTILFAFAIDQCGHRRLKFESTLSSTIHSINLIGVVEKWDLKEESDKMDPAKFKSRMGDLALGQALHAAARDYQKELLTEHSKSSTRVQDDLDLDDLMDDPELERLHAERIAALKKEAEKRQVLARKGHGEYREITEADFLGEVTGTERVVCHFFHKEFVRCKIMDKHLRPLAVTFFDTKFIRVDAENCPFFVTKLGIKVLPCVILFKNGVACDRIVGFEELGGKDDFSKASLEARLLRSGMIIKKEKPEADADEAPRRVRSTVYDENIVNRVPGWVISPCMRSESLQGWALAYLWTVEGNR</sequence>
<evidence type="ECO:0000259" key="1">
    <source>
        <dbReference type="Pfam" id="PF00085"/>
    </source>
</evidence>
<gene>
    <name evidence="2" type="ORF">R1flu_026538</name>
</gene>
<evidence type="ECO:0000313" key="2">
    <source>
        <dbReference type="EMBL" id="KAL2607965.1"/>
    </source>
</evidence>
<comment type="caution">
    <text evidence="2">The sequence shown here is derived from an EMBL/GenBank/DDBJ whole genome shotgun (WGS) entry which is preliminary data.</text>
</comment>
<dbReference type="Pfam" id="PF00085">
    <property type="entry name" value="Thioredoxin"/>
    <property type="match status" value="1"/>
</dbReference>
<dbReference type="Proteomes" id="UP001605036">
    <property type="component" value="Unassembled WGS sequence"/>
</dbReference>
<proteinExistence type="predicted"/>
<dbReference type="SUPFAM" id="SSF52833">
    <property type="entry name" value="Thioredoxin-like"/>
    <property type="match status" value="1"/>
</dbReference>
<name>A0ABD1XGA3_9MARC</name>
<dbReference type="AlphaFoldDB" id="A0ABD1XGA3"/>